<protein>
    <submittedName>
        <fullName evidence="7">Uncharacterized protein</fullName>
    </submittedName>
</protein>
<evidence type="ECO:0000256" key="1">
    <source>
        <dbReference type="ARBA" id="ARBA00004141"/>
    </source>
</evidence>
<evidence type="ECO:0000256" key="4">
    <source>
        <dbReference type="ARBA" id="ARBA00022989"/>
    </source>
</evidence>
<reference evidence="7 8" key="1">
    <citation type="journal article" date="2024" name="Nat. Commun.">
        <title>Phylogenomics reveals the evolutionary origins of lichenization in chlorophyte algae.</title>
        <authorList>
            <person name="Puginier C."/>
            <person name="Libourel C."/>
            <person name="Otte J."/>
            <person name="Skaloud P."/>
            <person name="Haon M."/>
            <person name="Grisel S."/>
            <person name="Petersen M."/>
            <person name="Berrin J.G."/>
            <person name="Delaux P.M."/>
            <person name="Dal Grande F."/>
            <person name="Keller J."/>
        </authorList>
    </citation>
    <scope>NUCLEOTIDE SEQUENCE [LARGE SCALE GENOMIC DNA]</scope>
    <source>
        <strain evidence="7 8">SAG 245.80</strain>
    </source>
</reference>
<organism evidence="7 8">
    <name type="scientific">Elliptochloris bilobata</name>
    <dbReference type="NCBI Taxonomy" id="381761"/>
    <lineage>
        <taxon>Eukaryota</taxon>
        <taxon>Viridiplantae</taxon>
        <taxon>Chlorophyta</taxon>
        <taxon>core chlorophytes</taxon>
        <taxon>Trebouxiophyceae</taxon>
        <taxon>Trebouxiophyceae incertae sedis</taxon>
        <taxon>Elliptochloris clade</taxon>
        <taxon>Elliptochloris</taxon>
    </lineage>
</organism>
<dbReference type="InterPro" id="IPR006043">
    <property type="entry name" value="NCS2"/>
</dbReference>
<dbReference type="PANTHER" id="PTHR11119">
    <property type="entry name" value="XANTHINE-URACIL / VITAMIN C PERMEASE FAMILY MEMBER"/>
    <property type="match status" value="1"/>
</dbReference>
<dbReference type="GO" id="GO:0022857">
    <property type="term" value="F:transmembrane transporter activity"/>
    <property type="evidence" value="ECO:0007669"/>
    <property type="project" value="InterPro"/>
</dbReference>
<dbReference type="Proteomes" id="UP001445335">
    <property type="component" value="Unassembled WGS sequence"/>
</dbReference>
<evidence type="ECO:0000256" key="6">
    <source>
        <dbReference type="SAM" id="Phobius"/>
    </source>
</evidence>
<feature type="transmembrane region" description="Helical" evidence="6">
    <location>
        <begin position="120"/>
        <end position="138"/>
    </location>
</feature>
<gene>
    <name evidence="7" type="ORF">WJX81_006828</name>
</gene>
<keyword evidence="3 6" id="KW-0812">Transmembrane</keyword>
<evidence type="ECO:0000313" key="7">
    <source>
        <dbReference type="EMBL" id="KAK9835389.1"/>
    </source>
</evidence>
<feature type="transmembrane region" description="Helical" evidence="6">
    <location>
        <begin position="169"/>
        <end position="187"/>
    </location>
</feature>
<evidence type="ECO:0000256" key="5">
    <source>
        <dbReference type="ARBA" id="ARBA00023136"/>
    </source>
</evidence>
<comment type="subcellular location">
    <subcellularLocation>
        <location evidence="1">Membrane</location>
        <topology evidence="1">Multi-pass membrane protein</topology>
    </subcellularLocation>
</comment>
<keyword evidence="4 6" id="KW-1133">Transmembrane helix</keyword>
<feature type="transmembrane region" description="Helical" evidence="6">
    <location>
        <begin position="145"/>
        <end position="163"/>
    </location>
</feature>
<dbReference type="Pfam" id="PF00860">
    <property type="entry name" value="Xan_ur_permease"/>
    <property type="match status" value="1"/>
</dbReference>
<dbReference type="NCBIfam" id="NF037981">
    <property type="entry name" value="NCS2_1"/>
    <property type="match status" value="1"/>
</dbReference>
<feature type="transmembrane region" description="Helical" evidence="6">
    <location>
        <begin position="324"/>
        <end position="346"/>
    </location>
</feature>
<keyword evidence="8" id="KW-1185">Reference proteome</keyword>
<feature type="transmembrane region" description="Helical" evidence="6">
    <location>
        <begin position="352"/>
        <end position="373"/>
    </location>
</feature>
<sequence length="526" mass="56739">MKEEQLRYSVLDRPPWAECILLGFQNYLTMLGSTVLIPFTLALNATVARTVIGTIFFVSGVVTLVQTCFGDRLPIIQGGSFAYLTPAFAIIAQVKARGAWVDSADGTNHARFLVTMRELQGGIIASSLFIIFLGISGLLTAILRFITPITVAVNIAIVGLSLYGSGFSGVGNCMQLGLPMIAAIVIFSQYLRKYSLPIPYVGRISCFELFPVKYCRTDQESVLHTSPWFRFPYPLQWGAPTFAWSSTLTMLAGALSALVESLGDWYAAARICGAPVPPPAVISRATTVQGVCCLLVGLWGSGNGSTAHNENIGAMQITRVGSRLVIQVGAVIIMVFALIGKFGGLFASMPQAIVSGLFCVMFGIIAAVGISQLQFTDNNSPRNSFIVGVGLYLGLSIPDCFAKYTAANGHGPVNTGSQGFNDIANSIFNTAAAVSLIVTLFLDNTIPGSEEERGLHVWLMQATQDWLEDEALQQVYGLPFGISRTLGRWWRPHRDRATRCCIALAPRWSPKRAAHANPHPAFQDGV</sequence>
<dbReference type="AlphaFoldDB" id="A0AAW1RNS0"/>
<comment type="similarity">
    <text evidence="2">Belongs to the nucleobase:cation symporter-2 (NCS2) (TC 2.A.40) family.</text>
</comment>
<evidence type="ECO:0000256" key="2">
    <source>
        <dbReference type="ARBA" id="ARBA00008821"/>
    </source>
</evidence>
<dbReference type="EMBL" id="JALJOU010000028">
    <property type="protein sequence ID" value="KAK9835389.1"/>
    <property type="molecule type" value="Genomic_DNA"/>
</dbReference>
<accession>A0AAW1RNS0</accession>
<feature type="transmembrane region" description="Helical" evidence="6">
    <location>
        <begin position="47"/>
        <end position="69"/>
    </location>
</feature>
<name>A0AAW1RNS0_9CHLO</name>
<comment type="caution">
    <text evidence="7">The sequence shown here is derived from an EMBL/GenBank/DDBJ whole genome shotgun (WGS) entry which is preliminary data.</text>
</comment>
<evidence type="ECO:0000256" key="3">
    <source>
        <dbReference type="ARBA" id="ARBA00022692"/>
    </source>
</evidence>
<feature type="transmembrane region" description="Helical" evidence="6">
    <location>
        <begin position="20"/>
        <end position="41"/>
    </location>
</feature>
<evidence type="ECO:0000313" key="8">
    <source>
        <dbReference type="Proteomes" id="UP001445335"/>
    </source>
</evidence>
<keyword evidence="5 6" id="KW-0472">Membrane</keyword>
<proteinExistence type="inferred from homology"/>
<dbReference type="GO" id="GO:0016020">
    <property type="term" value="C:membrane"/>
    <property type="evidence" value="ECO:0007669"/>
    <property type="project" value="UniProtKB-SubCell"/>
</dbReference>